<dbReference type="SUPFAM" id="SSF55920">
    <property type="entry name" value="Creatinase/aminopeptidase"/>
    <property type="match status" value="1"/>
</dbReference>
<dbReference type="InterPro" id="IPR000587">
    <property type="entry name" value="Creatinase_N"/>
</dbReference>
<dbReference type="AlphaFoldDB" id="A0AAW8EGS1"/>
<sequence>MTSIGPFAFSVEEYRRRLRMVQDVMRARHLDWAILDEPETMGWLSGYAVGENLWRACLVPVVGDPFLLIRKLDVAPARAKSWLQDIVAFSDWEEPVSVLATALRSRGAHARIGVDFQSHSFTRQRQDLLAHALPESILCDLERAVWDARRCKSNEEVEHLRVAANLLDRAVLKVADAIRPGASQRDVAAVAAAEYYQLGFDDGFVGYVTAGSDWDCLHSSMSDEPIGDGALVHIELLPKLKGYSVRIMRTVVVGRATENQKSTFAALCALQDEQFRAMRPGAVAADVDAIVRQGVLSAGLRPDYENITGYTLGFSAPSSQRVSDLFRSFVPTATWLLEKGMVFHMYTSARGLAVSETVLVTESGAERLTRTPRKIFETGVKA</sequence>
<dbReference type="GO" id="GO:0102009">
    <property type="term" value="F:proline dipeptidase activity"/>
    <property type="evidence" value="ECO:0007669"/>
    <property type="project" value="UniProtKB-EC"/>
</dbReference>
<accession>A0AAW8EGS1</accession>
<dbReference type="PANTHER" id="PTHR46112">
    <property type="entry name" value="AMINOPEPTIDASE"/>
    <property type="match status" value="1"/>
</dbReference>
<dbReference type="InterPro" id="IPR036005">
    <property type="entry name" value="Creatinase/aminopeptidase-like"/>
</dbReference>
<evidence type="ECO:0000259" key="2">
    <source>
        <dbReference type="Pfam" id="PF01321"/>
    </source>
</evidence>
<feature type="domain" description="Peptidase M24" evidence="1">
    <location>
        <begin position="158"/>
        <end position="362"/>
    </location>
</feature>
<dbReference type="Pfam" id="PF00557">
    <property type="entry name" value="Peptidase_M24"/>
    <property type="match status" value="1"/>
</dbReference>
<dbReference type="InterPro" id="IPR050659">
    <property type="entry name" value="Peptidase_M24B"/>
</dbReference>
<protein>
    <submittedName>
        <fullName evidence="3">Xaa-Pro dipeptidase</fullName>
        <ecNumber evidence="3">3.4.13.9</ecNumber>
    </submittedName>
</protein>
<evidence type="ECO:0000259" key="1">
    <source>
        <dbReference type="Pfam" id="PF00557"/>
    </source>
</evidence>
<dbReference type="RefSeq" id="WP_307594796.1">
    <property type="nucleotide sequence ID" value="NZ_JAUSRV010000008.1"/>
</dbReference>
<keyword evidence="3" id="KW-0645">Protease</keyword>
<dbReference type="EC" id="3.4.13.9" evidence="3"/>
<dbReference type="InterPro" id="IPR029149">
    <property type="entry name" value="Creatin/AminoP/Spt16_N"/>
</dbReference>
<evidence type="ECO:0000313" key="4">
    <source>
        <dbReference type="Proteomes" id="UP001224845"/>
    </source>
</evidence>
<dbReference type="CDD" id="cd01066">
    <property type="entry name" value="APP_MetAP"/>
    <property type="match status" value="1"/>
</dbReference>
<keyword evidence="3" id="KW-0378">Hydrolase</keyword>
<name>A0AAW8EGS1_VARPD</name>
<comment type="caution">
    <text evidence="3">The sequence shown here is derived from an EMBL/GenBank/DDBJ whole genome shotgun (WGS) entry which is preliminary data.</text>
</comment>
<dbReference type="Pfam" id="PF01321">
    <property type="entry name" value="Creatinase_N"/>
    <property type="match status" value="1"/>
</dbReference>
<dbReference type="PANTHER" id="PTHR46112:SF8">
    <property type="entry name" value="CYTOPLASMIC PEPTIDASE PEPQ-RELATED"/>
    <property type="match status" value="1"/>
</dbReference>
<dbReference type="InterPro" id="IPR000994">
    <property type="entry name" value="Pept_M24"/>
</dbReference>
<evidence type="ECO:0000313" key="3">
    <source>
        <dbReference type="EMBL" id="MDP9972198.1"/>
    </source>
</evidence>
<reference evidence="3" key="1">
    <citation type="submission" date="2023-07" db="EMBL/GenBank/DDBJ databases">
        <title>Sorghum-associated microbial communities from plants grown in Nebraska, USA.</title>
        <authorList>
            <person name="Schachtman D."/>
        </authorList>
    </citation>
    <scope>NUCLEOTIDE SEQUENCE</scope>
    <source>
        <strain evidence="3">DS3315</strain>
    </source>
</reference>
<gene>
    <name evidence="3" type="ORF">J2W39_003440</name>
</gene>
<keyword evidence="3" id="KW-0224">Dipeptidase</keyword>
<dbReference type="Gene3D" id="3.90.230.10">
    <property type="entry name" value="Creatinase/methionine aminopeptidase superfamily"/>
    <property type="match status" value="1"/>
</dbReference>
<dbReference type="Proteomes" id="UP001224845">
    <property type="component" value="Unassembled WGS sequence"/>
</dbReference>
<organism evidence="3 4">
    <name type="scientific">Variovorax paradoxus</name>
    <dbReference type="NCBI Taxonomy" id="34073"/>
    <lineage>
        <taxon>Bacteria</taxon>
        <taxon>Pseudomonadati</taxon>
        <taxon>Pseudomonadota</taxon>
        <taxon>Betaproteobacteria</taxon>
        <taxon>Burkholderiales</taxon>
        <taxon>Comamonadaceae</taxon>
        <taxon>Variovorax</taxon>
    </lineage>
</organism>
<proteinExistence type="predicted"/>
<dbReference type="EMBL" id="JAUSRV010000008">
    <property type="protein sequence ID" value="MDP9972198.1"/>
    <property type="molecule type" value="Genomic_DNA"/>
</dbReference>
<dbReference type="Gene3D" id="3.40.350.10">
    <property type="entry name" value="Creatinase/prolidase N-terminal domain"/>
    <property type="match status" value="1"/>
</dbReference>
<dbReference type="SUPFAM" id="SSF53092">
    <property type="entry name" value="Creatinase/prolidase N-terminal domain"/>
    <property type="match status" value="1"/>
</dbReference>
<feature type="domain" description="Creatinase N-terminal" evidence="2">
    <location>
        <begin position="17"/>
        <end position="150"/>
    </location>
</feature>